<reference evidence="2 3" key="1">
    <citation type="submission" date="2017-07" db="EMBL/GenBank/DDBJ databases">
        <title>Genomes of Fischerella (Mastigocladus) sp. strains.</title>
        <authorList>
            <person name="Miller S.R."/>
        </authorList>
    </citation>
    <scope>NUCLEOTIDE SEQUENCE [LARGE SCALE GENOMIC DNA]</scope>
    <source>
        <strain evidence="2 3">CCMEE 5318</strain>
    </source>
</reference>
<organism evidence="2 3">
    <name type="scientific">Fischerella thermalis CCMEE 5318</name>
    <dbReference type="NCBI Taxonomy" id="2019666"/>
    <lineage>
        <taxon>Bacteria</taxon>
        <taxon>Bacillati</taxon>
        <taxon>Cyanobacteriota</taxon>
        <taxon>Cyanophyceae</taxon>
        <taxon>Nostocales</taxon>
        <taxon>Hapalosiphonaceae</taxon>
        <taxon>Fischerella</taxon>
    </lineage>
</organism>
<dbReference type="Proteomes" id="UP000235081">
    <property type="component" value="Unassembled WGS sequence"/>
</dbReference>
<sequence>MIVGSWWLIVGSWWLMVYYSTLTQSLGAHDSFFMLGKPAHRPPRLHTPHTPHLPTSAPTSSLSLAFLV</sequence>
<feature type="transmembrane region" description="Helical" evidence="1">
    <location>
        <begin position="6"/>
        <end position="27"/>
    </location>
</feature>
<name>A0A2N6LEK0_9CYAN</name>
<dbReference type="EMBL" id="NMQE01000399">
    <property type="protein sequence ID" value="PMB21816.1"/>
    <property type="molecule type" value="Genomic_DNA"/>
</dbReference>
<accession>A0A2N6LEK0</accession>
<comment type="caution">
    <text evidence="2">The sequence shown here is derived from an EMBL/GenBank/DDBJ whole genome shotgun (WGS) entry which is preliminary data.</text>
</comment>
<keyword evidence="1" id="KW-1133">Transmembrane helix</keyword>
<proteinExistence type="predicted"/>
<keyword evidence="1" id="KW-0812">Transmembrane</keyword>
<protein>
    <submittedName>
        <fullName evidence="2">Uncharacterized protein</fullName>
    </submittedName>
</protein>
<evidence type="ECO:0000313" key="2">
    <source>
        <dbReference type="EMBL" id="PMB21816.1"/>
    </source>
</evidence>
<gene>
    <name evidence="2" type="ORF">CEN46_13705</name>
</gene>
<keyword evidence="1" id="KW-0472">Membrane</keyword>
<evidence type="ECO:0000313" key="3">
    <source>
        <dbReference type="Proteomes" id="UP000235081"/>
    </source>
</evidence>
<evidence type="ECO:0000256" key="1">
    <source>
        <dbReference type="SAM" id="Phobius"/>
    </source>
</evidence>
<dbReference type="AlphaFoldDB" id="A0A2N6LEK0"/>